<keyword evidence="3" id="KW-1185">Reference proteome</keyword>
<dbReference type="InterPro" id="IPR007320">
    <property type="entry name" value="PDCD2_C"/>
</dbReference>
<dbReference type="Pfam" id="PF04194">
    <property type="entry name" value="PDCD2_C"/>
    <property type="match status" value="1"/>
</dbReference>
<feature type="domain" description="Programmed cell death protein 2 C-terminal" evidence="1">
    <location>
        <begin position="250"/>
        <end position="337"/>
    </location>
</feature>
<reference evidence="2 3" key="1">
    <citation type="submission" date="2020-10" db="EMBL/GenBank/DDBJ databases">
        <title>The Coptis chinensis genome and diversification of protoberbering-type alkaloids.</title>
        <authorList>
            <person name="Wang B."/>
            <person name="Shu S."/>
            <person name="Song C."/>
            <person name="Liu Y."/>
        </authorList>
    </citation>
    <scope>NUCLEOTIDE SEQUENCE [LARGE SCALE GENOMIC DNA]</scope>
    <source>
        <strain evidence="2">HL-2020</strain>
        <tissue evidence="2">Leaf</tissue>
    </source>
</reference>
<dbReference type="PANTHER" id="PTHR47762">
    <property type="entry name" value="OSJNBB0079B02.4 PROTEIN"/>
    <property type="match status" value="1"/>
</dbReference>
<dbReference type="OrthoDB" id="366284at2759"/>
<protein>
    <recommendedName>
        <fullName evidence="1">Programmed cell death protein 2 C-terminal domain-containing protein</fullName>
    </recommendedName>
</protein>
<accession>A0A835M2Y1</accession>
<dbReference type="EMBL" id="JADFTS010000003">
    <property type="protein sequence ID" value="KAF9617708.1"/>
    <property type="molecule type" value="Genomic_DNA"/>
</dbReference>
<gene>
    <name evidence="2" type="ORF">IFM89_038208</name>
</gene>
<dbReference type="GO" id="GO:0005737">
    <property type="term" value="C:cytoplasm"/>
    <property type="evidence" value="ECO:0007669"/>
    <property type="project" value="InterPro"/>
</dbReference>
<dbReference type="AlphaFoldDB" id="A0A835M2Y1"/>
<proteinExistence type="predicted"/>
<sequence length="344" mass="39221">MGEVILGMPGPWAKDYREAADHYTTKIGGFPKWTLDRFSRKRGACGSRLCLVVQLYAPVFSDTVKIEERVIYVFGCSMQKCGSNPLSWRALRVQKTNNKESSVSSKEVTSSGRTSAPISNNKWLEDIWSDDCGDDVNNDDVDMEKLSRALSEASHIASLTKKQNSRQQPESVKTASPLHPIVQLTDLKTPVVPCFYIYPQDESLPGKFSVVCSNISSLSIKENAGDTDDQREEEKWEEEGYEYDRALFVDRTYMKFKKRLDAYPEQCFRYYYGGKPLLATKESDVPAKCRHCGASRHYEMQLMPPLLFFLREASDGLSTLSPEHWEWMTLFVYTCSKVDFLIPI</sequence>
<evidence type="ECO:0000313" key="2">
    <source>
        <dbReference type="EMBL" id="KAF9617708.1"/>
    </source>
</evidence>
<dbReference type="PANTHER" id="PTHR47762:SF2">
    <property type="entry name" value="OS04G0640800 PROTEIN"/>
    <property type="match status" value="1"/>
</dbReference>
<dbReference type="Proteomes" id="UP000631114">
    <property type="component" value="Unassembled WGS sequence"/>
</dbReference>
<evidence type="ECO:0000259" key="1">
    <source>
        <dbReference type="Pfam" id="PF04194"/>
    </source>
</evidence>
<organism evidence="2 3">
    <name type="scientific">Coptis chinensis</name>
    <dbReference type="NCBI Taxonomy" id="261450"/>
    <lineage>
        <taxon>Eukaryota</taxon>
        <taxon>Viridiplantae</taxon>
        <taxon>Streptophyta</taxon>
        <taxon>Embryophyta</taxon>
        <taxon>Tracheophyta</taxon>
        <taxon>Spermatophyta</taxon>
        <taxon>Magnoliopsida</taxon>
        <taxon>Ranunculales</taxon>
        <taxon>Ranunculaceae</taxon>
        <taxon>Coptidoideae</taxon>
        <taxon>Coptis</taxon>
    </lineage>
</organism>
<comment type="caution">
    <text evidence="2">The sequence shown here is derived from an EMBL/GenBank/DDBJ whole genome shotgun (WGS) entry which is preliminary data.</text>
</comment>
<evidence type="ECO:0000313" key="3">
    <source>
        <dbReference type="Proteomes" id="UP000631114"/>
    </source>
</evidence>
<name>A0A835M2Y1_9MAGN</name>